<organism evidence="2 3">
    <name type="scientific">Senna tora</name>
    <dbReference type="NCBI Taxonomy" id="362788"/>
    <lineage>
        <taxon>Eukaryota</taxon>
        <taxon>Viridiplantae</taxon>
        <taxon>Streptophyta</taxon>
        <taxon>Embryophyta</taxon>
        <taxon>Tracheophyta</taxon>
        <taxon>Spermatophyta</taxon>
        <taxon>Magnoliopsida</taxon>
        <taxon>eudicotyledons</taxon>
        <taxon>Gunneridae</taxon>
        <taxon>Pentapetalae</taxon>
        <taxon>rosids</taxon>
        <taxon>fabids</taxon>
        <taxon>Fabales</taxon>
        <taxon>Fabaceae</taxon>
        <taxon>Caesalpinioideae</taxon>
        <taxon>Cassia clade</taxon>
        <taxon>Senna</taxon>
    </lineage>
</organism>
<proteinExistence type="predicted"/>
<dbReference type="Proteomes" id="UP000634136">
    <property type="component" value="Unassembled WGS sequence"/>
</dbReference>
<reference evidence="2" key="1">
    <citation type="submission" date="2020-09" db="EMBL/GenBank/DDBJ databases">
        <title>Genome-Enabled Discovery of Anthraquinone Biosynthesis in Senna tora.</title>
        <authorList>
            <person name="Kang S.-H."/>
            <person name="Pandey R.P."/>
            <person name="Lee C.-M."/>
            <person name="Sim J.-S."/>
            <person name="Jeong J.-T."/>
            <person name="Choi B.-S."/>
            <person name="Jung M."/>
            <person name="Ginzburg D."/>
            <person name="Zhao K."/>
            <person name="Won S.Y."/>
            <person name="Oh T.-J."/>
            <person name="Yu Y."/>
            <person name="Kim N.-H."/>
            <person name="Lee O.R."/>
            <person name="Lee T.-H."/>
            <person name="Bashyal P."/>
            <person name="Kim T.-S."/>
            <person name="Lee W.-H."/>
            <person name="Kawkins C."/>
            <person name="Kim C.-K."/>
            <person name="Kim J.S."/>
            <person name="Ahn B.O."/>
            <person name="Rhee S.Y."/>
            <person name="Sohng J.K."/>
        </authorList>
    </citation>
    <scope>NUCLEOTIDE SEQUENCE</scope>
    <source>
        <tissue evidence="2">Leaf</tissue>
    </source>
</reference>
<evidence type="ECO:0000256" key="1">
    <source>
        <dbReference type="SAM" id="MobiDB-lite"/>
    </source>
</evidence>
<feature type="region of interest" description="Disordered" evidence="1">
    <location>
        <begin position="1"/>
        <end position="21"/>
    </location>
</feature>
<evidence type="ECO:0000313" key="3">
    <source>
        <dbReference type="Proteomes" id="UP000634136"/>
    </source>
</evidence>
<evidence type="ECO:0000313" key="2">
    <source>
        <dbReference type="EMBL" id="KAF7825144.1"/>
    </source>
</evidence>
<keyword evidence="3" id="KW-1185">Reference proteome</keyword>
<feature type="compositionally biased region" description="Acidic residues" evidence="1">
    <location>
        <begin position="1"/>
        <end position="14"/>
    </location>
</feature>
<dbReference type="EMBL" id="JAAIUW010000006">
    <property type="protein sequence ID" value="KAF7825144.1"/>
    <property type="molecule type" value="Genomic_DNA"/>
</dbReference>
<dbReference type="AlphaFoldDB" id="A0A834TP81"/>
<gene>
    <name evidence="2" type="ORF">G2W53_016308</name>
</gene>
<name>A0A834TP81_9FABA</name>
<protein>
    <submittedName>
        <fullName evidence="2">Uncharacterized protein</fullName>
    </submittedName>
</protein>
<accession>A0A834TP81</accession>
<comment type="caution">
    <text evidence="2">The sequence shown here is derived from an EMBL/GenBank/DDBJ whole genome shotgun (WGS) entry which is preliminary data.</text>
</comment>
<sequence>MDSEEVGLMFEEEGTVGVEKG</sequence>